<dbReference type="Gene3D" id="2.30.29.30">
    <property type="entry name" value="Pleckstrin-homology domain (PH domain)/Phosphotyrosine-binding domain (PTB)"/>
    <property type="match status" value="1"/>
</dbReference>
<dbReference type="InterPro" id="IPR029018">
    <property type="entry name" value="Hex-like_dom2"/>
</dbReference>
<feature type="signal peptide" evidence="17">
    <location>
        <begin position="1"/>
        <end position="22"/>
    </location>
</feature>
<dbReference type="InterPro" id="IPR035969">
    <property type="entry name" value="Rab-GAP_TBC_sf"/>
</dbReference>
<dbReference type="SUPFAM" id="SSF50729">
    <property type="entry name" value="PH domain-like"/>
    <property type="match status" value="1"/>
</dbReference>
<dbReference type="PANTHER" id="PTHR22600:SF21">
    <property type="entry name" value="BETA-HEXOSAMINIDASE A"/>
    <property type="match status" value="1"/>
</dbReference>
<feature type="coiled-coil region" evidence="15">
    <location>
        <begin position="1546"/>
        <end position="1580"/>
    </location>
</feature>
<evidence type="ECO:0000256" key="6">
    <source>
        <dbReference type="ARBA" id="ARBA00022801"/>
    </source>
</evidence>
<dbReference type="PROSITE" id="PS50086">
    <property type="entry name" value="TBC_RABGAP"/>
    <property type="match status" value="1"/>
</dbReference>
<dbReference type="CDD" id="cd06562">
    <property type="entry name" value="GH20_HexA_HexB-like"/>
    <property type="match status" value="1"/>
</dbReference>
<keyword evidence="4" id="KW-0343">GTPase activation</keyword>
<evidence type="ECO:0000256" key="4">
    <source>
        <dbReference type="ARBA" id="ARBA00022468"/>
    </source>
</evidence>
<keyword evidence="5 17" id="KW-0732">Signal</keyword>
<reference evidence="21" key="1">
    <citation type="submission" date="2022-11" db="UniProtKB">
        <authorList>
            <consortium name="WormBaseParasite"/>
        </authorList>
    </citation>
    <scope>IDENTIFICATION</scope>
</reference>
<evidence type="ECO:0000256" key="10">
    <source>
        <dbReference type="ARBA" id="ARBA00030512"/>
    </source>
</evidence>
<dbReference type="Proteomes" id="UP000887566">
    <property type="component" value="Unplaced"/>
</dbReference>
<dbReference type="SUPFAM" id="SSF51445">
    <property type="entry name" value="(Trans)glycosidases"/>
    <property type="match status" value="1"/>
</dbReference>
<dbReference type="EC" id="3.2.1.52" evidence="3"/>
<keyword evidence="9" id="KW-0326">Glycosidase</keyword>
<evidence type="ECO:0000256" key="17">
    <source>
        <dbReference type="SAM" id="SignalP"/>
    </source>
</evidence>
<evidence type="ECO:0000256" key="7">
    <source>
        <dbReference type="ARBA" id="ARBA00023054"/>
    </source>
</evidence>
<dbReference type="SUPFAM" id="SSF55545">
    <property type="entry name" value="beta-N-acetylhexosaminidase-like domain"/>
    <property type="match status" value="1"/>
</dbReference>
<dbReference type="SMART" id="SM00164">
    <property type="entry name" value="TBC"/>
    <property type="match status" value="1"/>
</dbReference>
<evidence type="ECO:0000256" key="5">
    <source>
        <dbReference type="ARBA" id="ARBA00022729"/>
    </source>
</evidence>
<dbReference type="PROSITE" id="PS01179">
    <property type="entry name" value="PID"/>
    <property type="match status" value="1"/>
</dbReference>
<evidence type="ECO:0000313" key="21">
    <source>
        <dbReference type="WBParaSite" id="PSAMB.scaffold3444size18247.g21462.t2"/>
    </source>
</evidence>
<sequence>MKSCHSLLVAIVILQFLTFGETTAPGQHWYYGRPAPGLMTQGGVWPLPWNITYGTDNHTIVPSQFQLTSTYSCDILSDAFLRYPKLMFPSNSPTLSIQGTLTSLTVTIVAPCPTGVPQLEMDESYQLTILPNNPQAVLTANEVWGALRGLETFSQLIFFPDLTSYQIRTATVNDRPRFPHRGVLFDTSRHFLPLRTLRTNLDIMAQNKLNTFHWHIVDSEAFPYVSTTFPNLSKMGAYTPTHVYQQSDVKDVIAYARLRGIRVVVEFDTPGHTGSWGLGQPGLLSACFDSNNNPDPYPNIIDPTQNTTYQFLASFFSEVLSVFPDNYIHLGGDEVLTYTQNCWLNNPQVHQYMIDHGYGNDTTLLENEYFNRFLPLVLAARNNTKIVVWQEVLDNKVAAPNTIAHVWKGYTSDEQMNEMASVTAAGHLAILSSCWYLNYISYGDDWRKYYACDPTGFNGTDAQKKLVLGGELAMWGELVDATNILPRMWPRGSSVAEQLWSDRAQANSAVLAWPRLHEFRCRLLRRGYPAEPPEDPSYCPEEWDVEYYFPNNPTTITSTTSTTTTTTTPSTTTPCVAPATSNNTTISIATATSASSAPTTPVPTTNTTTNTTTTTTTITTTTASASVRLMITSMSASRKLSVSSASDSDNPPTPTYEPSDSDSVALEGKGRKTTDIMPEEDREKTPKAVEAEVDPDEGANFERRTSTPTTLPRFPHSVENLHALAQQLGEKQDSGGWFALLAAAIDTSVVAAPTSRTSNGRRRCPQCSLLDAVPFLLSIVADYCGITSMSVTCRPPSRDPSPLRQFFGSKSPRIIQRRLSDVMAVLRDVEQAVGSTPPAENGSPEKKESESTVFNQISYLGCSSIENPSSEKEMLKIVALMNAEKEHDAIAVTLSVPSSSFGTVRLFDTATQAEMATFPVHRIRFCARGQTETPERDCFALSFTQQNATANERAIHQCHVFRCYVPEAAGKALLCFAAAFRNTPISEIRRSLPGPKSNATSPSTELTGTEEDYQFEAFLEMKEEDSSKKGYTLCPQEKNCFKLRRGREKRVVMHLQQISGPRTLAVQKCFGLLLAAGRNLRQSDMHLLDMQSMGRGNDNRVYIIEALWDPNAHNFEVLNTETPRETRVFMTVAADVILAGIDEPVRFNVECKARIFHQHERFWYVTRKAVVDRYFLTTRKVQDAANSSNSNAREVVRFESVTERERSMARLSLGRSPSKMVTQLIHPADDDESDSDEPLLSGSGDVCRECSEDVLSEWAECLRSWKDEANKQRPKELNGLIRNGIPDVLRGEVWQLLAGVQNDPEMMDTYRCLLGKECPSEQVILRDIHRTFPAHEFFKEAGGVGQDSLYKISKAYSLYDEEVGYCQGLSFLGASLLLHMPEEQAFCVLVKIMFDYGLRDLFKLGFDALHLRFYQLQRLIDDYIPDLSPHFADLGIETHMFASQWFLTLFTAKFPLQMVFFIIDLFLSEGINTIFHISLALLRASKKDLLQLDFEGVLKYFRVALPRKYRTESNAKELIHQAVKLRLSHKRLSKYEKDYLAYKKTIETTQDPLERANQEVQNLKETVMRLERENDDLAHELVTSKI</sequence>
<evidence type="ECO:0000256" key="8">
    <source>
        <dbReference type="ARBA" id="ARBA00023180"/>
    </source>
</evidence>
<feature type="region of interest" description="Disordered" evidence="16">
    <location>
        <begin position="592"/>
        <end position="613"/>
    </location>
</feature>
<dbReference type="GO" id="GO:0005096">
    <property type="term" value="F:GTPase activator activity"/>
    <property type="evidence" value="ECO:0007669"/>
    <property type="project" value="UniProtKB-KW"/>
</dbReference>
<evidence type="ECO:0000256" key="13">
    <source>
        <dbReference type="ARBA" id="ARBA00069988"/>
    </source>
</evidence>
<evidence type="ECO:0000256" key="1">
    <source>
        <dbReference type="ARBA" id="ARBA00001231"/>
    </source>
</evidence>
<feature type="domain" description="PID" evidence="18">
    <location>
        <begin position="859"/>
        <end position="963"/>
    </location>
</feature>
<dbReference type="CDD" id="cd01211">
    <property type="entry name" value="PTB_Rab6GAP"/>
    <property type="match status" value="1"/>
</dbReference>
<keyword evidence="8" id="KW-0325">Glycoprotein</keyword>
<keyword evidence="7 15" id="KW-0175">Coiled coil</keyword>
<dbReference type="InterPro" id="IPR000195">
    <property type="entry name" value="Rab-GAP-TBC_dom"/>
</dbReference>
<dbReference type="FunFam" id="1.10.8.270:FF:000001">
    <property type="entry name" value="TBC1 domain family member 1"/>
    <property type="match status" value="1"/>
</dbReference>
<dbReference type="InterPro" id="IPR025705">
    <property type="entry name" value="Beta_hexosaminidase_sua/sub"/>
</dbReference>
<feature type="domain" description="Rab-GAP TBC" evidence="19">
    <location>
        <begin position="1284"/>
        <end position="1470"/>
    </location>
</feature>
<comment type="function">
    <text evidence="12">Responsible for the degradation of GM2 gangliosides, and a variety of other molecules containing terminal N-acetyl hexosamines. Degrades chitotriose.</text>
</comment>
<dbReference type="GO" id="GO:0005764">
    <property type="term" value="C:lysosome"/>
    <property type="evidence" value="ECO:0007669"/>
    <property type="project" value="TreeGrafter"/>
</dbReference>
<dbReference type="InterPro" id="IPR011993">
    <property type="entry name" value="PH-like_dom_sf"/>
</dbReference>
<evidence type="ECO:0000256" key="15">
    <source>
        <dbReference type="SAM" id="Coils"/>
    </source>
</evidence>
<dbReference type="Gene3D" id="3.30.379.10">
    <property type="entry name" value="Chitobiase/beta-hexosaminidase domain 2-like"/>
    <property type="match status" value="1"/>
</dbReference>
<dbReference type="Gene3D" id="3.20.20.80">
    <property type="entry name" value="Glycosidases"/>
    <property type="match status" value="1"/>
</dbReference>
<evidence type="ECO:0000256" key="12">
    <source>
        <dbReference type="ARBA" id="ARBA00053719"/>
    </source>
</evidence>
<comment type="similarity">
    <text evidence="2">Belongs to the glycosyl hydrolase 20 family.</text>
</comment>
<dbReference type="FunFam" id="1.10.10.750:FF:000003">
    <property type="entry name" value="GTPase activating protein (Evi5)"/>
    <property type="match status" value="1"/>
</dbReference>
<dbReference type="SUPFAM" id="SSF47923">
    <property type="entry name" value="Ypt/Rab-GAP domain of gyp1p"/>
    <property type="match status" value="2"/>
</dbReference>
<dbReference type="InterPro" id="IPR022164">
    <property type="entry name" value="Kinesin-like"/>
</dbReference>
<comment type="catalytic activity">
    <reaction evidence="1">
        <text>Hydrolysis of terminal non-reducing N-acetyl-D-hexosamine residues in N-acetyl-beta-D-hexosaminides.</text>
        <dbReference type="EC" id="3.2.1.52"/>
    </reaction>
</comment>
<dbReference type="InterPro" id="IPR029019">
    <property type="entry name" value="HEX_eukaryotic_N"/>
</dbReference>
<evidence type="ECO:0000259" key="18">
    <source>
        <dbReference type="PROSITE" id="PS01179"/>
    </source>
</evidence>
<dbReference type="InterPro" id="IPR017853">
    <property type="entry name" value="GH"/>
</dbReference>
<evidence type="ECO:0000256" key="11">
    <source>
        <dbReference type="ARBA" id="ARBA00033000"/>
    </source>
</evidence>
<dbReference type="InterPro" id="IPR006020">
    <property type="entry name" value="PTB/PI_dom"/>
</dbReference>
<protein>
    <recommendedName>
        <fullName evidence="13">Beta-hexosaminidase A</fullName>
        <ecNumber evidence="3">3.2.1.52</ecNumber>
    </recommendedName>
    <alternativeName>
        <fullName evidence="10">Beta-N-acetylhexosaminidase</fullName>
    </alternativeName>
    <alternativeName>
        <fullName evidence="11">N-acetyl-beta-glucosaminidase</fullName>
    </alternativeName>
</protein>
<dbReference type="Pfam" id="PF14845">
    <property type="entry name" value="Glycohydro_20b2"/>
    <property type="match status" value="1"/>
</dbReference>
<feature type="region of interest" description="Disordered" evidence="16">
    <location>
        <begin position="556"/>
        <end position="579"/>
    </location>
</feature>
<evidence type="ECO:0000313" key="20">
    <source>
        <dbReference type="Proteomes" id="UP000887566"/>
    </source>
</evidence>
<dbReference type="FunFam" id="3.20.20.80:FF:000063">
    <property type="entry name" value="Beta-hexosaminidase"/>
    <property type="match status" value="1"/>
</dbReference>
<feature type="compositionally biased region" description="Basic and acidic residues" evidence="16">
    <location>
        <begin position="668"/>
        <end position="690"/>
    </location>
</feature>
<evidence type="ECO:0000256" key="16">
    <source>
        <dbReference type="SAM" id="MobiDB-lite"/>
    </source>
</evidence>
<dbReference type="FunFam" id="1.10.472.80:FF:000007">
    <property type="entry name" value="Rab GTPase-activating protein 1 isoform X1"/>
    <property type="match status" value="1"/>
</dbReference>
<feature type="active site" description="Proton donor" evidence="14">
    <location>
        <position position="334"/>
    </location>
</feature>
<dbReference type="GO" id="GO:0016020">
    <property type="term" value="C:membrane"/>
    <property type="evidence" value="ECO:0007669"/>
    <property type="project" value="TreeGrafter"/>
</dbReference>
<dbReference type="GO" id="GO:0030203">
    <property type="term" value="P:glycosaminoglycan metabolic process"/>
    <property type="evidence" value="ECO:0007669"/>
    <property type="project" value="TreeGrafter"/>
</dbReference>
<evidence type="ECO:0000256" key="2">
    <source>
        <dbReference type="ARBA" id="ARBA00006285"/>
    </source>
</evidence>
<dbReference type="Gene3D" id="1.10.10.750">
    <property type="entry name" value="Ypt/Rab-GAP domain of gyp1p, domain 1"/>
    <property type="match status" value="1"/>
</dbReference>
<keyword evidence="20" id="KW-1185">Reference proteome</keyword>
<organism evidence="20 21">
    <name type="scientific">Plectus sambesii</name>
    <dbReference type="NCBI Taxonomy" id="2011161"/>
    <lineage>
        <taxon>Eukaryota</taxon>
        <taxon>Metazoa</taxon>
        <taxon>Ecdysozoa</taxon>
        <taxon>Nematoda</taxon>
        <taxon>Chromadorea</taxon>
        <taxon>Plectida</taxon>
        <taxon>Plectina</taxon>
        <taxon>Plectoidea</taxon>
        <taxon>Plectidae</taxon>
        <taxon>Plectus</taxon>
    </lineage>
</organism>
<evidence type="ECO:0000256" key="3">
    <source>
        <dbReference type="ARBA" id="ARBA00012663"/>
    </source>
</evidence>
<dbReference type="GO" id="GO:0005975">
    <property type="term" value="P:carbohydrate metabolic process"/>
    <property type="evidence" value="ECO:0007669"/>
    <property type="project" value="InterPro"/>
</dbReference>
<name>A0A914W8Y6_9BILA</name>
<accession>A0A914W8Y6</accession>
<dbReference type="Gene3D" id="1.10.472.80">
    <property type="entry name" value="Ypt/Rab-GAP domain of gyp1p, domain 3"/>
    <property type="match status" value="1"/>
</dbReference>
<keyword evidence="6" id="KW-0378">Hydrolase</keyword>
<dbReference type="Pfam" id="PF00640">
    <property type="entry name" value="PID"/>
    <property type="match status" value="1"/>
</dbReference>
<dbReference type="Gene3D" id="1.10.8.270">
    <property type="entry name" value="putative rabgap domain of human tbc1 domain family member 14 like domains"/>
    <property type="match status" value="1"/>
</dbReference>
<evidence type="ECO:0000256" key="14">
    <source>
        <dbReference type="PIRSR" id="PIRSR625705-1"/>
    </source>
</evidence>
<dbReference type="PANTHER" id="PTHR22600">
    <property type="entry name" value="BETA-HEXOSAMINIDASE"/>
    <property type="match status" value="1"/>
</dbReference>
<dbReference type="Pfam" id="PF00728">
    <property type="entry name" value="Glyco_hydro_20"/>
    <property type="match status" value="1"/>
</dbReference>
<evidence type="ECO:0000259" key="19">
    <source>
        <dbReference type="PROSITE" id="PS50086"/>
    </source>
</evidence>
<dbReference type="Pfam" id="PF00566">
    <property type="entry name" value="RabGAP-TBC"/>
    <property type="match status" value="1"/>
</dbReference>
<dbReference type="GO" id="GO:0006689">
    <property type="term" value="P:ganglioside catabolic process"/>
    <property type="evidence" value="ECO:0007669"/>
    <property type="project" value="TreeGrafter"/>
</dbReference>
<dbReference type="SMART" id="SM00462">
    <property type="entry name" value="PTB"/>
    <property type="match status" value="1"/>
</dbReference>
<dbReference type="WBParaSite" id="PSAMB.scaffold3444size18247.g21462.t2">
    <property type="protein sequence ID" value="PSAMB.scaffold3444size18247.g21462.t2"/>
    <property type="gene ID" value="PSAMB.scaffold3444size18247.g21462"/>
</dbReference>
<dbReference type="InterPro" id="IPR015883">
    <property type="entry name" value="Glyco_hydro_20_cat"/>
</dbReference>
<dbReference type="Pfam" id="PF12473">
    <property type="entry name" value="DUF3694"/>
    <property type="match status" value="1"/>
</dbReference>
<feature type="chain" id="PRO_5037908628" description="Beta-hexosaminidase A" evidence="17">
    <location>
        <begin position="23"/>
        <end position="1586"/>
    </location>
</feature>
<feature type="region of interest" description="Disordered" evidence="16">
    <location>
        <begin position="641"/>
        <end position="714"/>
    </location>
</feature>
<proteinExistence type="inferred from homology"/>
<dbReference type="PRINTS" id="PR00738">
    <property type="entry name" value="GLHYDRLASE20"/>
</dbReference>
<evidence type="ECO:0000256" key="9">
    <source>
        <dbReference type="ARBA" id="ARBA00023295"/>
    </source>
</evidence>
<dbReference type="GO" id="GO:0004563">
    <property type="term" value="F:beta-N-acetylhexosaminidase activity"/>
    <property type="evidence" value="ECO:0007669"/>
    <property type="project" value="UniProtKB-EC"/>
</dbReference>